<organism evidence="2 3">
    <name type="scientific">Streptomyces monashensis</name>
    <dbReference type="NCBI Taxonomy" id="1678012"/>
    <lineage>
        <taxon>Bacteria</taxon>
        <taxon>Bacillati</taxon>
        <taxon>Actinomycetota</taxon>
        <taxon>Actinomycetes</taxon>
        <taxon>Kitasatosporales</taxon>
        <taxon>Streptomycetaceae</taxon>
        <taxon>Streptomyces</taxon>
    </lineage>
</organism>
<evidence type="ECO:0000256" key="1">
    <source>
        <dbReference type="SAM" id="MobiDB-lite"/>
    </source>
</evidence>
<evidence type="ECO:0000313" key="2">
    <source>
        <dbReference type="EMBL" id="OIJ86776.1"/>
    </source>
</evidence>
<gene>
    <name evidence="2" type="ORF">BIV23_43635</name>
</gene>
<dbReference type="EMBL" id="MLYO01000120">
    <property type="protein sequence ID" value="OIJ86776.1"/>
    <property type="molecule type" value="Genomic_DNA"/>
</dbReference>
<protein>
    <submittedName>
        <fullName evidence="2">Uncharacterized protein</fullName>
    </submittedName>
</protein>
<dbReference type="Proteomes" id="UP000179642">
    <property type="component" value="Unassembled WGS sequence"/>
</dbReference>
<dbReference type="AlphaFoldDB" id="A0A1S2NZR7"/>
<reference evidence="2 3" key="1">
    <citation type="submission" date="2016-10" db="EMBL/GenBank/DDBJ databases">
        <title>Genome sequence of Streptomyces sp. MUSC 1.</title>
        <authorList>
            <person name="Lee L.-H."/>
            <person name="Ser H.-L."/>
            <person name="Law J.W.-F."/>
        </authorList>
    </citation>
    <scope>NUCLEOTIDE SEQUENCE [LARGE SCALE GENOMIC DNA]</scope>
    <source>
        <strain evidence="2 3">MUSC 1</strain>
    </source>
</reference>
<keyword evidence="3" id="KW-1185">Reference proteome</keyword>
<evidence type="ECO:0000313" key="3">
    <source>
        <dbReference type="Proteomes" id="UP000179642"/>
    </source>
</evidence>
<name>A0A1S2NZR7_9ACTN</name>
<sequence>MGHWAYELSGRPNSGDYQQIADDQEPGDVVLCERPGGLGIVDGFVRGSVDGMIMVARFWRVASRDPSRVAPAELQASGLPPLARRDARPVRTGSESA</sequence>
<comment type="caution">
    <text evidence="2">The sequence shown here is derived from an EMBL/GenBank/DDBJ whole genome shotgun (WGS) entry which is preliminary data.</text>
</comment>
<accession>A0A1S2NZR7</accession>
<proteinExistence type="predicted"/>
<dbReference type="OrthoDB" id="4229789at2"/>
<feature type="region of interest" description="Disordered" evidence="1">
    <location>
        <begin position="71"/>
        <end position="97"/>
    </location>
</feature>
<dbReference type="RefSeq" id="WP_071386540.1">
    <property type="nucleotide sequence ID" value="NZ_MLYO01000120.1"/>
</dbReference>